<dbReference type="CDD" id="cd06261">
    <property type="entry name" value="TM_PBP2"/>
    <property type="match status" value="1"/>
</dbReference>
<dbReference type="PANTHER" id="PTHR47314">
    <property type="entry name" value="MALTOSE/MALTODEXTRIN TRANSPORT SYSTEM PERMEASE PROTEIN MALF"/>
    <property type="match status" value="1"/>
</dbReference>
<evidence type="ECO:0000256" key="3">
    <source>
        <dbReference type="ARBA" id="ARBA00022448"/>
    </source>
</evidence>
<dbReference type="InterPro" id="IPR035277">
    <property type="entry name" value="MalF_N"/>
</dbReference>
<keyword evidence="5 10" id="KW-0762">Sugar transport</keyword>
<dbReference type="SUPFAM" id="SSF160964">
    <property type="entry name" value="MalF N-terminal region-like"/>
    <property type="match status" value="1"/>
</dbReference>
<feature type="transmembrane region" description="Helical" evidence="9">
    <location>
        <begin position="511"/>
        <end position="533"/>
    </location>
</feature>
<evidence type="ECO:0000313" key="14">
    <source>
        <dbReference type="Proteomes" id="UP000642107"/>
    </source>
</evidence>
<keyword evidence="7 9" id="KW-1133">Transmembrane helix</keyword>
<dbReference type="Proteomes" id="UP000642107">
    <property type="component" value="Unassembled WGS sequence"/>
</dbReference>
<protein>
    <recommendedName>
        <fullName evidence="10">Maltose/maltodextrin transport system permease protein</fullName>
    </recommendedName>
</protein>
<dbReference type="SUPFAM" id="SSF161098">
    <property type="entry name" value="MetI-like"/>
    <property type="match status" value="1"/>
</dbReference>
<dbReference type="PROSITE" id="PS50928">
    <property type="entry name" value="ABC_TM1"/>
    <property type="match status" value="1"/>
</dbReference>
<dbReference type="Pfam" id="PF00528">
    <property type="entry name" value="BPD_transp_1"/>
    <property type="match status" value="1"/>
</dbReference>
<feature type="transmembrane region" description="Helical" evidence="9">
    <location>
        <begin position="37"/>
        <end position="56"/>
    </location>
</feature>
<sequence>MMDRSKAPEAETSPARTGQSPPGRPETHHARDIKPGFLVKLLLMMLVNAFLVFGIMSAVSAQAWGVLAGTVAILVVVNWVYFSRRAIPAKYLVPGLIFLLVFQVFVMAYTAYVAFTNYGTSHSITRDQAIERIQEYNERQMPDSPTYQLTVLERDGEISFGIVDGGVAKVGSADEPLAPVEGATVTGEGAGARIDSVEGFRALGFADLLGLPEDVTKIRVPWSDDSADGSLRTTNGTIGLRNVSALTYDAAAGTMTNVETGVVYTEGDRGSFVAPDGTELLPGWRVNVGFENFARMVTDGKLAEPFAKTMAWTFVFGFLSVLTTFAAGLLLAVTFNNMRMRSRAWYRAMLILPYAFPGFLSALIWAGMLNTSFGYINQELLGGADIAWLGDPVLAKVSILAVNLWLGFPYMFLISTGALQAIPSDIYEAATIDGAGPFRSFRSLTLPLLLVAVTPLLIASFAFNFNNFSLIYMLTSGGPKFVGNEYNLGSTDILISMVYKIAVEAGGTKDYGLASAMSIVIFVIVGLVSYIGFRKTRQLEEIN</sequence>
<feature type="transmembrane region" description="Helical" evidence="9">
    <location>
        <begin position="444"/>
        <end position="465"/>
    </location>
</feature>
<comment type="function">
    <text evidence="10">Part of the ABC transporter complex MalEFGK involved in maltose/maltodextrin import. Probably responsible for the translocation of the substrate across the membrane.</text>
</comment>
<dbReference type="Gene3D" id="1.10.3720.10">
    <property type="entry name" value="MetI-like"/>
    <property type="match status" value="1"/>
</dbReference>
<evidence type="ECO:0000256" key="4">
    <source>
        <dbReference type="ARBA" id="ARBA00022475"/>
    </source>
</evidence>
<keyword evidence="4 10" id="KW-1003">Cell membrane</keyword>
<dbReference type="Pfam" id="PF16296">
    <property type="entry name" value="TM_PBP2_N"/>
    <property type="match status" value="1"/>
</dbReference>
<feature type="transmembrane region" description="Helical" evidence="9">
    <location>
        <begin position="91"/>
        <end position="115"/>
    </location>
</feature>
<comment type="similarity">
    <text evidence="2 10">Belongs to the binding-protein-dependent transport system permease family. MalFG subfamily.</text>
</comment>
<dbReference type="Gene3D" id="3.10.650.10">
    <property type="entry name" value="MalF N-terminal region-like"/>
    <property type="match status" value="1"/>
</dbReference>
<dbReference type="Gene3D" id="1.20.58.370">
    <property type="entry name" value="MalF N-terminal region-like"/>
    <property type="match status" value="1"/>
</dbReference>
<dbReference type="PANTHER" id="PTHR47314:SF1">
    <property type="entry name" value="MALTOSE_MALTODEXTRIN TRANSPORT SYSTEM PERMEASE PROTEIN MALF"/>
    <property type="match status" value="1"/>
</dbReference>
<evidence type="ECO:0000256" key="6">
    <source>
        <dbReference type="ARBA" id="ARBA00022692"/>
    </source>
</evidence>
<evidence type="ECO:0000256" key="8">
    <source>
        <dbReference type="ARBA" id="ARBA00023136"/>
    </source>
</evidence>
<evidence type="ECO:0000256" key="7">
    <source>
        <dbReference type="ARBA" id="ARBA00022989"/>
    </source>
</evidence>
<feature type="transmembrane region" description="Helical" evidence="9">
    <location>
        <begin position="62"/>
        <end position="82"/>
    </location>
</feature>
<name>A0ABR9DT65_9MICO</name>
<dbReference type="InterPro" id="IPR000515">
    <property type="entry name" value="MetI-like"/>
</dbReference>
<dbReference type="RefSeq" id="WP_192281270.1">
    <property type="nucleotide sequence ID" value="NZ_JACZDF010000007.1"/>
</dbReference>
<evidence type="ECO:0000256" key="10">
    <source>
        <dbReference type="RuleBase" id="RU367050"/>
    </source>
</evidence>
<gene>
    <name evidence="13" type="ORF">IGS67_11705</name>
</gene>
<evidence type="ECO:0000256" key="5">
    <source>
        <dbReference type="ARBA" id="ARBA00022597"/>
    </source>
</evidence>
<feature type="domain" description="ABC transmembrane type-1" evidence="12">
    <location>
        <begin position="310"/>
        <end position="532"/>
    </location>
</feature>
<dbReference type="InterPro" id="IPR035906">
    <property type="entry name" value="MetI-like_sf"/>
</dbReference>
<evidence type="ECO:0000256" key="11">
    <source>
        <dbReference type="SAM" id="MobiDB-lite"/>
    </source>
</evidence>
<dbReference type="EMBL" id="JACZDF010000007">
    <property type="protein sequence ID" value="MBD9700149.1"/>
    <property type="molecule type" value="Genomic_DNA"/>
</dbReference>
<keyword evidence="14" id="KW-1185">Reference proteome</keyword>
<dbReference type="InterPro" id="IPR032550">
    <property type="entry name" value="TM_PBP2_N"/>
</dbReference>
<feature type="region of interest" description="Disordered" evidence="11">
    <location>
        <begin position="1"/>
        <end position="30"/>
    </location>
</feature>
<feature type="transmembrane region" description="Helical" evidence="9">
    <location>
        <begin position="310"/>
        <end position="333"/>
    </location>
</feature>
<proteinExistence type="inferred from homology"/>
<feature type="transmembrane region" description="Helical" evidence="9">
    <location>
        <begin position="345"/>
        <end position="366"/>
    </location>
</feature>
<evidence type="ECO:0000256" key="1">
    <source>
        <dbReference type="ARBA" id="ARBA00004651"/>
    </source>
</evidence>
<keyword evidence="3 9" id="KW-0813">Transport</keyword>
<organism evidence="13 14">
    <name type="scientific">Flavimobilis rhizosphaerae</name>
    <dbReference type="NCBI Taxonomy" id="2775421"/>
    <lineage>
        <taxon>Bacteria</taxon>
        <taxon>Bacillati</taxon>
        <taxon>Actinomycetota</taxon>
        <taxon>Actinomycetes</taxon>
        <taxon>Micrococcales</taxon>
        <taxon>Jonesiaceae</taxon>
        <taxon>Flavimobilis</taxon>
    </lineage>
</organism>
<accession>A0ABR9DT65</accession>
<comment type="subcellular location">
    <subcellularLocation>
        <location evidence="1 9">Cell membrane</location>
        <topology evidence="1 9">Multi-pass membrane protein</topology>
    </subcellularLocation>
</comment>
<evidence type="ECO:0000256" key="9">
    <source>
        <dbReference type="RuleBase" id="RU363032"/>
    </source>
</evidence>
<evidence type="ECO:0000259" key="12">
    <source>
        <dbReference type="PROSITE" id="PS50928"/>
    </source>
</evidence>
<comment type="caution">
    <text evidence="13">The sequence shown here is derived from an EMBL/GenBank/DDBJ whole genome shotgun (WGS) entry which is preliminary data.</text>
</comment>
<evidence type="ECO:0000256" key="2">
    <source>
        <dbReference type="ARBA" id="ARBA00009047"/>
    </source>
</evidence>
<keyword evidence="6 9" id="KW-0812">Transmembrane</keyword>
<evidence type="ECO:0000313" key="13">
    <source>
        <dbReference type="EMBL" id="MBD9700149.1"/>
    </source>
</evidence>
<keyword evidence="8 9" id="KW-0472">Membrane</keyword>
<reference evidence="13 14" key="1">
    <citation type="submission" date="2020-09" db="EMBL/GenBank/DDBJ databases">
        <title>Flavimobilis rhizosphaerae sp. nov., isolated from rhizosphere soil of Spartina alterniflora.</title>
        <authorList>
            <person name="Hanqin C."/>
        </authorList>
    </citation>
    <scope>NUCLEOTIDE SEQUENCE [LARGE SCALE GENOMIC DNA]</scope>
    <source>
        <strain evidence="13 14">GY 10621</strain>
    </source>
</reference>